<reference evidence="1 2" key="1">
    <citation type="journal article" date="2019" name="Philos. Trans. R. Soc. Lond., B, Biol. Sci.">
        <title>Ant behaviour and brain gene expression of defending hosts depend on the ecological success of the intruding social parasite.</title>
        <authorList>
            <person name="Kaur R."/>
            <person name="Stoldt M."/>
            <person name="Jongepier E."/>
            <person name="Feldmeyer B."/>
            <person name="Menzel F."/>
            <person name="Bornberg-Bauer E."/>
            <person name="Foitzik S."/>
        </authorList>
    </citation>
    <scope>NUCLEOTIDE SEQUENCE [LARGE SCALE GENOMIC DNA]</scope>
    <source>
        <tissue evidence="1">Whole body</tissue>
    </source>
</reference>
<gene>
    <name evidence="1" type="ORF">DBV15_01692</name>
</gene>
<evidence type="ECO:0000313" key="1">
    <source>
        <dbReference type="EMBL" id="TGZ56211.1"/>
    </source>
</evidence>
<feature type="non-terminal residue" evidence="1">
    <location>
        <position position="1"/>
    </location>
</feature>
<comment type="caution">
    <text evidence="1">The sequence shown here is derived from an EMBL/GenBank/DDBJ whole genome shotgun (WGS) entry which is preliminary data.</text>
</comment>
<accession>A0A4S2L122</accession>
<organism evidence="1 2">
    <name type="scientific">Temnothorax longispinosus</name>
    <dbReference type="NCBI Taxonomy" id="300112"/>
    <lineage>
        <taxon>Eukaryota</taxon>
        <taxon>Metazoa</taxon>
        <taxon>Ecdysozoa</taxon>
        <taxon>Arthropoda</taxon>
        <taxon>Hexapoda</taxon>
        <taxon>Insecta</taxon>
        <taxon>Pterygota</taxon>
        <taxon>Neoptera</taxon>
        <taxon>Endopterygota</taxon>
        <taxon>Hymenoptera</taxon>
        <taxon>Apocrita</taxon>
        <taxon>Aculeata</taxon>
        <taxon>Formicoidea</taxon>
        <taxon>Formicidae</taxon>
        <taxon>Myrmicinae</taxon>
        <taxon>Temnothorax</taxon>
    </lineage>
</organism>
<protein>
    <submittedName>
        <fullName evidence="1">Uncharacterized protein</fullName>
    </submittedName>
</protein>
<proteinExistence type="predicted"/>
<sequence>GACVAMKKRMRRTAVVGGRNCKQCSAGSAFCRSQKPKYSFSARRYRSHFDGGHLLKAKLSTTEDFRQSQKVGAAGEKGRLIRDPISIRPTVTAIFANRSTFGCDGRSSGMKELHGCERGGNPFNLSLCAATRADSCKERKDTPGIAFSGGASPGNEITGLPLKLARPANNRAYYVAFVSTALLSPCAAKARLALHVFLSVFAKGMASCEGFVASILTINMGGFAWQRQV</sequence>
<dbReference type="Proteomes" id="UP000310200">
    <property type="component" value="Unassembled WGS sequence"/>
</dbReference>
<name>A0A4S2L122_9HYME</name>
<dbReference type="EMBL" id="QBLH01000372">
    <property type="protein sequence ID" value="TGZ56211.1"/>
    <property type="molecule type" value="Genomic_DNA"/>
</dbReference>
<keyword evidence="2" id="KW-1185">Reference proteome</keyword>
<dbReference type="AlphaFoldDB" id="A0A4S2L122"/>
<evidence type="ECO:0000313" key="2">
    <source>
        <dbReference type="Proteomes" id="UP000310200"/>
    </source>
</evidence>